<accession>A0ABQ6VFJ3</accession>
<organism evidence="2 3">
    <name type="scientific">Corynebacterium zhongnanshanii</name>
    <dbReference type="NCBI Taxonomy" id="2768834"/>
    <lineage>
        <taxon>Bacteria</taxon>
        <taxon>Bacillati</taxon>
        <taxon>Actinomycetota</taxon>
        <taxon>Actinomycetes</taxon>
        <taxon>Mycobacteriales</taxon>
        <taxon>Corynebacteriaceae</taxon>
        <taxon>Corynebacterium</taxon>
    </lineage>
</organism>
<dbReference type="InterPro" id="IPR043472">
    <property type="entry name" value="Macro_dom-like"/>
</dbReference>
<dbReference type="PANTHER" id="PTHR11106">
    <property type="entry name" value="GANGLIOSIDE INDUCED DIFFERENTIATION ASSOCIATED PROTEIN 2-RELATED"/>
    <property type="match status" value="1"/>
</dbReference>
<dbReference type="PROSITE" id="PS51154">
    <property type="entry name" value="MACRO"/>
    <property type="match status" value="1"/>
</dbReference>
<sequence>MTVLKAILGDITTQDVDAIVNASDHRMHDDGGVGATYQVAGPGSLEECKIHFPDGKDSGNAGWTSGYNLPARFVIHTSVPSYQAGQTDRTLLESVYRGCLALADKLGVESIAFPLIGPGLYGWPVEDALNVAVEVLSTNASNVKEIRIVTQDQFNHSKLERQLGRLTWLRLLQGVAVLHQRGFEGVRIYPGMRPTGLNWQLLITSQEYFKPREHFKPRYSSENEFVPDWEAPALRYNTVAGARVGNGYVTTATTPDEAADIILQELPLLAKKFDDREYVVWFEGLLAVVTGLKRVPIAHAEYFEEDGKVKIGGDILFPAPPIPPHLRN</sequence>
<dbReference type="SMART" id="SM00506">
    <property type="entry name" value="A1pp"/>
    <property type="match status" value="1"/>
</dbReference>
<dbReference type="Pfam" id="PF01661">
    <property type="entry name" value="Macro"/>
    <property type="match status" value="1"/>
</dbReference>
<dbReference type="PANTHER" id="PTHR11106:SF27">
    <property type="entry name" value="MACRO DOMAIN-CONTAINING PROTEIN"/>
    <property type="match status" value="1"/>
</dbReference>
<name>A0ABQ6VFJ3_9CORY</name>
<evidence type="ECO:0000313" key="3">
    <source>
        <dbReference type="Proteomes" id="UP000436181"/>
    </source>
</evidence>
<dbReference type="Proteomes" id="UP000436181">
    <property type="component" value="Unassembled WGS sequence"/>
</dbReference>
<dbReference type="Gene3D" id="3.40.220.10">
    <property type="entry name" value="Leucine Aminopeptidase, subunit E, domain 1"/>
    <property type="match status" value="1"/>
</dbReference>
<protein>
    <recommendedName>
        <fullName evidence="1">Macro domain-containing protein</fullName>
    </recommendedName>
</protein>
<comment type="caution">
    <text evidence="2">The sequence shown here is derived from an EMBL/GenBank/DDBJ whole genome shotgun (WGS) entry which is preliminary data.</text>
</comment>
<dbReference type="SUPFAM" id="SSF52949">
    <property type="entry name" value="Macro domain-like"/>
    <property type="match status" value="1"/>
</dbReference>
<evidence type="ECO:0000313" key="2">
    <source>
        <dbReference type="EMBL" id="KAB3523073.1"/>
    </source>
</evidence>
<evidence type="ECO:0000259" key="1">
    <source>
        <dbReference type="PROSITE" id="PS51154"/>
    </source>
</evidence>
<gene>
    <name evidence="2" type="ORF">F8377_02630</name>
</gene>
<keyword evidence="3" id="KW-1185">Reference proteome</keyword>
<proteinExistence type="predicted"/>
<feature type="domain" description="Macro" evidence="1">
    <location>
        <begin position="1"/>
        <end position="167"/>
    </location>
</feature>
<dbReference type="InterPro" id="IPR002589">
    <property type="entry name" value="Macro_dom"/>
</dbReference>
<dbReference type="RefSeq" id="WP_151843872.1">
    <property type="nucleotide sequence ID" value="NZ_WBZJ01000001.1"/>
</dbReference>
<dbReference type="EMBL" id="WBZJ01000001">
    <property type="protein sequence ID" value="KAB3523073.1"/>
    <property type="molecule type" value="Genomic_DNA"/>
</dbReference>
<reference evidence="2 3" key="1">
    <citation type="submission" date="2019-10" db="EMBL/GenBank/DDBJ databases">
        <title>Corynebacterium sp novel species isolated from the respiratory tract of Marmot.</title>
        <authorList>
            <person name="Zhang G."/>
        </authorList>
    </citation>
    <scope>NUCLEOTIDE SEQUENCE [LARGE SCALE GENOMIC DNA]</scope>
    <source>
        <strain evidence="2 3">336</strain>
    </source>
</reference>